<evidence type="ECO:0000313" key="3">
    <source>
        <dbReference type="Proteomes" id="UP000625711"/>
    </source>
</evidence>
<gene>
    <name evidence="2" type="ORF">GWI33_006264</name>
</gene>
<name>A0A834IHX5_RHYFE</name>
<dbReference type="AlphaFoldDB" id="A0A834IHX5"/>
<proteinExistence type="predicted"/>
<protein>
    <submittedName>
        <fullName evidence="2">Uncharacterized protein</fullName>
    </submittedName>
</protein>
<comment type="caution">
    <text evidence="2">The sequence shown here is derived from an EMBL/GenBank/DDBJ whole genome shotgun (WGS) entry which is preliminary data.</text>
</comment>
<organism evidence="2 3">
    <name type="scientific">Rhynchophorus ferrugineus</name>
    <name type="common">Red palm weevil</name>
    <name type="synonym">Curculio ferrugineus</name>
    <dbReference type="NCBI Taxonomy" id="354439"/>
    <lineage>
        <taxon>Eukaryota</taxon>
        <taxon>Metazoa</taxon>
        <taxon>Ecdysozoa</taxon>
        <taxon>Arthropoda</taxon>
        <taxon>Hexapoda</taxon>
        <taxon>Insecta</taxon>
        <taxon>Pterygota</taxon>
        <taxon>Neoptera</taxon>
        <taxon>Endopterygota</taxon>
        <taxon>Coleoptera</taxon>
        <taxon>Polyphaga</taxon>
        <taxon>Cucujiformia</taxon>
        <taxon>Curculionidae</taxon>
        <taxon>Dryophthorinae</taxon>
        <taxon>Rhynchophorus</taxon>
    </lineage>
</organism>
<reference evidence="2" key="1">
    <citation type="submission" date="2020-08" db="EMBL/GenBank/DDBJ databases">
        <title>Genome sequencing and assembly of the red palm weevil Rhynchophorus ferrugineus.</title>
        <authorList>
            <person name="Dias G.B."/>
            <person name="Bergman C.M."/>
            <person name="Manee M."/>
        </authorList>
    </citation>
    <scope>NUCLEOTIDE SEQUENCE</scope>
    <source>
        <strain evidence="2">AA-2017</strain>
        <tissue evidence="2">Whole larva</tissue>
    </source>
</reference>
<evidence type="ECO:0000256" key="1">
    <source>
        <dbReference type="SAM" id="MobiDB-lite"/>
    </source>
</evidence>
<keyword evidence="3" id="KW-1185">Reference proteome</keyword>
<dbReference type="Proteomes" id="UP000625711">
    <property type="component" value="Unassembled WGS sequence"/>
</dbReference>
<feature type="region of interest" description="Disordered" evidence="1">
    <location>
        <begin position="92"/>
        <end position="114"/>
    </location>
</feature>
<feature type="compositionally biased region" description="Basic and acidic residues" evidence="1">
    <location>
        <begin position="41"/>
        <end position="52"/>
    </location>
</feature>
<feature type="region of interest" description="Disordered" evidence="1">
    <location>
        <begin position="1"/>
        <end position="52"/>
    </location>
</feature>
<sequence>MADALADSIPRPTINDMHGDSHLIDQSIGTPNENRKKRSRREKERRQAGEGELLRYLSGRMCREPWQEKEGGEGDEMVEHASPRNLPLFTIKKTPGGGKPLFPDPRVNPTPHPLTIPASEFNCACD</sequence>
<feature type="compositionally biased region" description="Pro residues" evidence="1">
    <location>
        <begin position="102"/>
        <end position="114"/>
    </location>
</feature>
<accession>A0A834IHX5</accession>
<evidence type="ECO:0000313" key="2">
    <source>
        <dbReference type="EMBL" id="KAF7280219.1"/>
    </source>
</evidence>
<dbReference type="EMBL" id="JAACXV010000311">
    <property type="protein sequence ID" value="KAF7280219.1"/>
    <property type="molecule type" value="Genomic_DNA"/>
</dbReference>